<evidence type="ECO:0000256" key="2">
    <source>
        <dbReference type="ARBA" id="ARBA00010982"/>
    </source>
</evidence>
<sequence length="431" mass="45259">MAVARIQSIANHLSGKDNKSKLLAKNPDDIVVTVAKRTPLCKARRGAFKDASSDELLIETMKAARENIGIDPALIGDIVVGTVLTPGAPYAARAAALTAGFPCAPFELLLTLAPADTVPVQIVNRFCSSGLMAIQSISNAIRNGEIEIGLAVGFEDMSNNPDDGAPKYAAETMALPVGRDCTMPMGWTSENVAGEFNISREAMDAWAAQSMQRAEAAQKAGIFEAEIVPVTVPQKQADGSVKHVKVTRDDGIRAGTTAEGLAKIKGAFKQWPPTQTTGGNASQITDGGAFVLLMTRRKAQELHLPILAKHIATVTSGLAPRIMGIGPSVAIPKLLNQLGLTTNDIDLYEINEAFASMMVYCVDKLGLDPSKVNVNGGAIALGHPLGCTGARQVATVLNAAKSRPEAKLIVTSMCIGLGMGASSLFYNEQAL</sequence>
<protein>
    <recommendedName>
        <fullName evidence="12">3-ketoacyl-CoA thiolase with broad chain length specificity</fullName>
    </recommendedName>
</protein>
<dbReference type="NCBIfam" id="TIGR01930">
    <property type="entry name" value="AcCoA-C-Actrans"/>
    <property type="match status" value="1"/>
</dbReference>
<dbReference type="Pfam" id="PF00108">
    <property type="entry name" value="Thiolase_N"/>
    <property type="match status" value="1"/>
</dbReference>
<evidence type="ECO:0000256" key="7">
    <source>
        <dbReference type="RuleBase" id="RU003557"/>
    </source>
</evidence>
<evidence type="ECO:0000313" key="11">
    <source>
        <dbReference type="Proteomes" id="UP000279236"/>
    </source>
</evidence>
<dbReference type="OrthoDB" id="5404651at2759"/>
<dbReference type="GO" id="GO:0006635">
    <property type="term" value="P:fatty acid beta-oxidation"/>
    <property type="evidence" value="ECO:0007669"/>
    <property type="project" value="TreeGrafter"/>
</dbReference>
<evidence type="ECO:0000259" key="8">
    <source>
        <dbReference type="Pfam" id="PF00108"/>
    </source>
</evidence>
<dbReference type="InterPro" id="IPR002155">
    <property type="entry name" value="Thiolase"/>
</dbReference>
<feature type="active site" description="Acyl-thioester intermediate" evidence="6">
    <location>
        <position position="127"/>
    </location>
</feature>
<keyword evidence="4 7" id="KW-0012">Acyltransferase</keyword>
<proteinExistence type="inferred from homology"/>
<dbReference type="InterPro" id="IPR020615">
    <property type="entry name" value="Thiolase_acyl_enz_int_AS"/>
</dbReference>
<evidence type="ECO:0000256" key="4">
    <source>
        <dbReference type="ARBA" id="ARBA00023315"/>
    </source>
</evidence>
<dbReference type="InterPro" id="IPR020617">
    <property type="entry name" value="Thiolase_C"/>
</dbReference>
<dbReference type="Gene3D" id="3.40.47.10">
    <property type="match status" value="2"/>
</dbReference>
<name>A0A427XJM5_9TREE</name>
<dbReference type="Pfam" id="PF02803">
    <property type="entry name" value="Thiolase_C"/>
    <property type="match status" value="1"/>
</dbReference>
<feature type="active site" description="Proton acceptor" evidence="6">
    <location>
        <position position="414"/>
    </location>
</feature>
<dbReference type="InterPro" id="IPR016039">
    <property type="entry name" value="Thiolase-like"/>
</dbReference>
<gene>
    <name evidence="10" type="ORF">EHS24_002002</name>
</gene>
<dbReference type="InterPro" id="IPR050215">
    <property type="entry name" value="Thiolase-like_sf_Thiolase"/>
</dbReference>
<accession>A0A427XJM5</accession>
<dbReference type="PANTHER" id="PTHR43853">
    <property type="entry name" value="3-KETOACYL-COA THIOLASE, PEROXISOMAL"/>
    <property type="match status" value="1"/>
</dbReference>
<reference evidence="10 11" key="1">
    <citation type="submission" date="2018-11" db="EMBL/GenBank/DDBJ databases">
        <title>Genome sequence of Apiotrichum porosum DSM 27194.</title>
        <authorList>
            <person name="Aliyu H."/>
            <person name="Gorte O."/>
            <person name="Ochsenreither K."/>
        </authorList>
    </citation>
    <scope>NUCLEOTIDE SEQUENCE [LARGE SCALE GENOMIC DNA]</scope>
    <source>
        <strain evidence="10 11">DSM 27194</strain>
    </source>
</reference>
<evidence type="ECO:0000313" key="10">
    <source>
        <dbReference type="EMBL" id="RSH79070.1"/>
    </source>
</evidence>
<dbReference type="PANTHER" id="PTHR43853:SF10">
    <property type="entry name" value="ACETYL-COA C-ACETYLTRANSFERASE"/>
    <property type="match status" value="1"/>
</dbReference>
<organism evidence="10 11">
    <name type="scientific">Apiotrichum porosum</name>
    <dbReference type="NCBI Taxonomy" id="105984"/>
    <lineage>
        <taxon>Eukaryota</taxon>
        <taxon>Fungi</taxon>
        <taxon>Dikarya</taxon>
        <taxon>Basidiomycota</taxon>
        <taxon>Agaricomycotina</taxon>
        <taxon>Tremellomycetes</taxon>
        <taxon>Trichosporonales</taxon>
        <taxon>Trichosporonaceae</taxon>
        <taxon>Apiotrichum</taxon>
    </lineage>
</organism>
<comment type="catalytic activity">
    <reaction evidence="5">
        <text>an acyl-CoA + acetyl-CoA = a 3-oxoacyl-CoA + CoA</text>
        <dbReference type="Rhea" id="RHEA:21564"/>
        <dbReference type="ChEBI" id="CHEBI:57287"/>
        <dbReference type="ChEBI" id="CHEBI:57288"/>
        <dbReference type="ChEBI" id="CHEBI:58342"/>
        <dbReference type="ChEBI" id="CHEBI:90726"/>
        <dbReference type="EC" id="2.3.1.16"/>
    </reaction>
</comment>
<feature type="domain" description="Thiolase N-terminal" evidence="8">
    <location>
        <begin position="30"/>
        <end position="296"/>
    </location>
</feature>
<dbReference type="PROSITE" id="PS00098">
    <property type="entry name" value="THIOLASE_1"/>
    <property type="match status" value="1"/>
</dbReference>
<dbReference type="Proteomes" id="UP000279236">
    <property type="component" value="Unassembled WGS sequence"/>
</dbReference>
<dbReference type="STRING" id="105984.A0A427XJM5"/>
<comment type="similarity">
    <text evidence="2 7">Belongs to the thiolase-like superfamily. Thiolase family.</text>
</comment>
<feature type="domain" description="Thiolase C-terminal" evidence="9">
    <location>
        <begin position="305"/>
        <end position="425"/>
    </location>
</feature>
<dbReference type="RefSeq" id="XP_028474217.1">
    <property type="nucleotide sequence ID" value="XM_028617754.1"/>
</dbReference>
<dbReference type="InterPro" id="IPR020613">
    <property type="entry name" value="Thiolase_CS"/>
</dbReference>
<evidence type="ECO:0000256" key="1">
    <source>
        <dbReference type="ARBA" id="ARBA00004872"/>
    </source>
</evidence>
<dbReference type="PROSITE" id="PS00737">
    <property type="entry name" value="THIOLASE_2"/>
    <property type="match status" value="1"/>
</dbReference>
<comment type="caution">
    <text evidence="10">The sequence shown here is derived from an EMBL/GenBank/DDBJ whole genome shotgun (WGS) entry which is preliminary data.</text>
</comment>
<dbReference type="AlphaFoldDB" id="A0A427XJM5"/>
<dbReference type="GeneID" id="39586545"/>
<comment type="pathway">
    <text evidence="1">Lipid metabolism; fatty acid metabolism.</text>
</comment>
<dbReference type="PIRSF" id="PIRSF000429">
    <property type="entry name" value="Ac-CoA_Ac_transf"/>
    <property type="match status" value="1"/>
</dbReference>
<keyword evidence="11" id="KW-1185">Reference proteome</keyword>
<dbReference type="GO" id="GO:0003988">
    <property type="term" value="F:acetyl-CoA C-acyltransferase activity"/>
    <property type="evidence" value="ECO:0007669"/>
    <property type="project" value="UniProtKB-EC"/>
</dbReference>
<evidence type="ECO:0000256" key="6">
    <source>
        <dbReference type="PIRSR" id="PIRSR000429-1"/>
    </source>
</evidence>
<dbReference type="CDD" id="cd00751">
    <property type="entry name" value="thiolase"/>
    <property type="match status" value="1"/>
</dbReference>
<feature type="active site" description="Proton acceptor" evidence="6">
    <location>
        <position position="383"/>
    </location>
</feature>
<dbReference type="InterPro" id="IPR020616">
    <property type="entry name" value="Thiolase_N"/>
</dbReference>
<evidence type="ECO:0000256" key="5">
    <source>
        <dbReference type="ARBA" id="ARBA00047605"/>
    </source>
</evidence>
<dbReference type="GO" id="GO:0010124">
    <property type="term" value="P:phenylacetate catabolic process"/>
    <property type="evidence" value="ECO:0007669"/>
    <property type="project" value="TreeGrafter"/>
</dbReference>
<dbReference type="SUPFAM" id="SSF53901">
    <property type="entry name" value="Thiolase-like"/>
    <property type="match status" value="2"/>
</dbReference>
<evidence type="ECO:0000256" key="3">
    <source>
        <dbReference type="ARBA" id="ARBA00022679"/>
    </source>
</evidence>
<dbReference type="EMBL" id="RSCE01000011">
    <property type="protein sequence ID" value="RSH79070.1"/>
    <property type="molecule type" value="Genomic_DNA"/>
</dbReference>
<evidence type="ECO:0000259" key="9">
    <source>
        <dbReference type="Pfam" id="PF02803"/>
    </source>
</evidence>
<evidence type="ECO:0008006" key="12">
    <source>
        <dbReference type="Google" id="ProtNLM"/>
    </source>
</evidence>
<keyword evidence="3 7" id="KW-0808">Transferase</keyword>
<dbReference type="GO" id="GO:0005777">
    <property type="term" value="C:peroxisome"/>
    <property type="evidence" value="ECO:0007669"/>
    <property type="project" value="TreeGrafter"/>
</dbReference>